<evidence type="ECO:0000256" key="2">
    <source>
        <dbReference type="ARBA" id="ARBA00002714"/>
    </source>
</evidence>
<dbReference type="InterPro" id="IPR018109">
    <property type="entry name" value="Folylpolyglutamate_synth_CS"/>
</dbReference>
<evidence type="ECO:0000256" key="7">
    <source>
        <dbReference type="ARBA" id="ARBA00013025"/>
    </source>
</evidence>
<dbReference type="PROSITE" id="PS01012">
    <property type="entry name" value="FOLYLPOLYGLU_SYNT_2"/>
    <property type="match status" value="1"/>
</dbReference>
<dbReference type="GO" id="GO:0008841">
    <property type="term" value="F:dihydrofolate synthase activity"/>
    <property type="evidence" value="ECO:0007669"/>
    <property type="project" value="UniProtKB-EC"/>
</dbReference>
<dbReference type="RefSeq" id="WP_160629904.1">
    <property type="nucleotide sequence ID" value="NZ_CP047593.1"/>
</dbReference>
<dbReference type="AlphaFoldDB" id="A0A6P1M9M8"/>
<comment type="catalytic activity">
    <reaction evidence="20">
        <text>(6R)-5,10-methylenetetrahydrofolyl-(gamma-L-Glu)(n) + L-glutamate + ATP = (6R)-5,10-methylenetetrahydrofolyl-(gamma-L-Glu)(n+1) + ADP + phosphate + H(+)</text>
        <dbReference type="Rhea" id="RHEA:51912"/>
        <dbReference type="Rhea" id="RHEA-COMP:13257"/>
        <dbReference type="Rhea" id="RHEA-COMP:13258"/>
        <dbReference type="ChEBI" id="CHEBI:15378"/>
        <dbReference type="ChEBI" id="CHEBI:29985"/>
        <dbReference type="ChEBI" id="CHEBI:30616"/>
        <dbReference type="ChEBI" id="CHEBI:43474"/>
        <dbReference type="ChEBI" id="CHEBI:136572"/>
        <dbReference type="ChEBI" id="CHEBI:456216"/>
        <dbReference type="EC" id="6.3.2.17"/>
    </reaction>
</comment>
<dbReference type="EC" id="6.3.2.12" evidence="6"/>
<evidence type="ECO:0000256" key="21">
    <source>
        <dbReference type="ARBA" id="ARBA00049161"/>
    </source>
</evidence>
<keyword evidence="13" id="KW-0460">Magnesium</keyword>
<evidence type="ECO:0000313" key="26">
    <source>
        <dbReference type="Proteomes" id="UP000464954"/>
    </source>
</evidence>
<dbReference type="GO" id="GO:0046656">
    <property type="term" value="P:folic acid biosynthetic process"/>
    <property type="evidence" value="ECO:0007669"/>
    <property type="project" value="UniProtKB-KW"/>
</dbReference>
<dbReference type="GO" id="GO:0005737">
    <property type="term" value="C:cytoplasm"/>
    <property type="evidence" value="ECO:0007669"/>
    <property type="project" value="TreeGrafter"/>
</dbReference>
<dbReference type="Pfam" id="PF02875">
    <property type="entry name" value="Mur_ligase_C"/>
    <property type="match status" value="1"/>
</dbReference>
<evidence type="ECO:0000256" key="5">
    <source>
        <dbReference type="ARBA" id="ARBA00008276"/>
    </source>
</evidence>
<sequence>MNIEQLFARTALGIRPGLDVITALLDQLGNPQREFKSIHVAGTNGKGSVCAMIESVLRASGKKTGLYTSPHLIRFNERFRVNGQDIPNENLDQLIQAVEVADSKTGLRPATFFELSTAIAFEHFKRSGVEYAVIETGMGGRWDATNVIQPVVSVITRIALDHANYLGEDLEKIAWEKAGIIKEGVPVICGPMPVAAEAVVYKEAADKKVPILGSEEAAFFQVLDSRRTDQLVDIEASGTDYRNIRLPLGGSYQLENCGIAVAALEDLSDIEGLKLQMKKGLETVRWPGRFQMLSMKPPIIFDGGHNPNGAETLFQTLDEIFPKFGNGFVFGFMKDKDVAGILAALKPATEKAFAVTLPGERAMSAEEIAEVGQTIGMKLEPIEDLQPARNWVESGKKRLLCFTGSLYLAEELRRQGLFNG</sequence>
<dbReference type="FunFam" id="3.40.1190.10:FF:000011">
    <property type="entry name" value="Folylpolyglutamate synthase/dihydrofolate synthase"/>
    <property type="match status" value="1"/>
</dbReference>
<dbReference type="InterPro" id="IPR036615">
    <property type="entry name" value="Mur_ligase_C_dom_sf"/>
</dbReference>
<dbReference type="InterPro" id="IPR004101">
    <property type="entry name" value="Mur_ligase_C"/>
</dbReference>
<feature type="domain" description="Mur ligase central" evidence="24">
    <location>
        <begin position="40"/>
        <end position="263"/>
    </location>
</feature>
<comment type="similarity">
    <text evidence="5 22">Belongs to the folylpolyglutamate synthase family.</text>
</comment>
<dbReference type="SUPFAM" id="SSF53244">
    <property type="entry name" value="MurD-like peptide ligases, peptide-binding domain"/>
    <property type="match status" value="1"/>
</dbReference>
<accession>A0A6P1M9M8</accession>
<keyword evidence="9 22" id="KW-0436">Ligase</keyword>
<evidence type="ECO:0000256" key="4">
    <source>
        <dbReference type="ARBA" id="ARBA00005150"/>
    </source>
</evidence>
<dbReference type="SUPFAM" id="SSF53623">
    <property type="entry name" value="MurD-like peptide ligases, catalytic domain"/>
    <property type="match status" value="1"/>
</dbReference>
<dbReference type="GO" id="GO:0004326">
    <property type="term" value="F:tetrahydrofolylpolyglutamate synthase activity"/>
    <property type="evidence" value="ECO:0007669"/>
    <property type="project" value="UniProtKB-EC"/>
</dbReference>
<evidence type="ECO:0000259" key="24">
    <source>
        <dbReference type="Pfam" id="PF08245"/>
    </source>
</evidence>
<comment type="function">
    <text evidence="2">Functions in two distinct reactions of the de novo folate biosynthetic pathway. Catalyzes the addition of a glutamate residue to dihydropteroate (7,8-dihydropteroate or H2Pte) to form dihydrofolate (7,8-dihydrofolate monoglutamate or H2Pte-Glu). Also catalyzes successive additions of L-glutamate to tetrahydrofolate or 10-formyltetrahydrofolate or 5,10-methylenetetrahydrofolate, leading to folylpolyglutamate derivatives.</text>
</comment>
<comment type="catalytic activity">
    <reaction evidence="21">
        <text>7,8-dihydropteroate + L-glutamate + ATP = 7,8-dihydrofolate + ADP + phosphate + H(+)</text>
        <dbReference type="Rhea" id="RHEA:23584"/>
        <dbReference type="ChEBI" id="CHEBI:15378"/>
        <dbReference type="ChEBI" id="CHEBI:17839"/>
        <dbReference type="ChEBI" id="CHEBI:29985"/>
        <dbReference type="ChEBI" id="CHEBI:30616"/>
        <dbReference type="ChEBI" id="CHEBI:43474"/>
        <dbReference type="ChEBI" id="CHEBI:57451"/>
        <dbReference type="ChEBI" id="CHEBI:456216"/>
        <dbReference type="EC" id="6.3.2.12"/>
    </reaction>
</comment>
<evidence type="ECO:0000256" key="6">
    <source>
        <dbReference type="ARBA" id="ARBA00013023"/>
    </source>
</evidence>
<dbReference type="KEGG" id="taer:GT409_15215"/>
<evidence type="ECO:0000256" key="18">
    <source>
        <dbReference type="ARBA" id="ARBA00047493"/>
    </source>
</evidence>
<feature type="domain" description="Mur ligase C-terminal" evidence="23">
    <location>
        <begin position="288"/>
        <end position="404"/>
    </location>
</feature>
<gene>
    <name evidence="25" type="ORF">GT409_15215</name>
</gene>
<dbReference type="InterPro" id="IPR013221">
    <property type="entry name" value="Mur_ligase_cen"/>
</dbReference>
<dbReference type="PROSITE" id="PS01011">
    <property type="entry name" value="FOLYLPOLYGLU_SYNT_1"/>
    <property type="match status" value="1"/>
</dbReference>
<evidence type="ECO:0000256" key="16">
    <source>
        <dbReference type="ARBA" id="ARBA00030592"/>
    </source>
</evidence>
<proteinExistence type="inferred from homology"/>
<keyword evidence="10" id="KW-0479">Metal-binding</keyword>
<name>A0A6P1M9M8_9BACT</name>
<dbReference type="Gene3D" id="3.40.1190.10">
    <property type="entry name" value="Mur-like, catalytic domain"/>
    <property type="match status" value="1"/>
</dbReference>
<evidence type="ECO:0000256" key="15">
    <source>
        <dbReference type="ARBA" id="ARBA00030048"/>
    </source>
</evidence>
<evidence type="ECO:0000256" key="19">
    <source>
        <dbReference type="ARBA" id="ARBA00047808"/>
    </source>
</evidence>
<organism evidence="25 26">
    <name type="scientific">Tichowtungia aerotolerans</name>
    <dbReference type="NCBI Taxonomy" id="2697043"/>
    <lineage>
        <taxon>Bacteria</taxon>
        <taxon>Pseudomonadati</taxon>
        <taxon>Kiritimatiellota</taxon>
        <taxon>Tichowtungiia</taxon>
        <taxon>Tichowtungiales</taxon>
        <taxon>Tichowtungiaceae</taxon>
        <taxon>Tichowtungia</taxon>
    </lineage>
</organism>
<evidence type="ECO:0000256" key="1">
    <source>
        <dbReference type="ARBA" id="ARBA00001946"/>
    </source>
</evidence>
<dbReference type="PANTHER" id="PTHR11136">
    <property type="entry name" value="FOLYLPOLYGLUTAMATE SYNTHASE-RELATED"/>
    <property type="match status" value="1"/>
</dbReference>
<evidence type="ECO:0000256" key="17">
    <source>
        <dbReference type="ARBA" id="ARBA00032510"/>
    </source>
</evidence>
<dbReference type="PIRSF" id="PIRSF001563">
    <property type="entry name" value="Folylpolyglu_synth"/>
    <property type="match status" value="1"/>
</dbReference>
<evidence type="ECO:0000256" key="13">
    <source>
        <dbReference type="ARBA" id="ARBA00022842"/>
    </source>
</evidence>
<reference evidence="25 26" key="1">
    <citation type="submission" date="2020-01" db="EMBL/GenBank/DDBJ databases">
        <title>Ponticoccus aerotolerans gen. nov., sp. nov., an anaerobic bacterium and proposal of Ponticoccusceae fam. nov., Ponticoccusles ord. nov. and Ponticoccuse classis nov. in the phylum Kiritimatiellaeota.</title>
        <authorList>
            <person name="Zhou L.Y."/>
            <person name="Du Z.J."/>
        </authorList>
    </citation>
    <scope>NUCLEOTIDE SEQUENCE [LARGE SCALE GENOMIC DNA]</scope>
    <source>
        <strain evidence="25 26">S-5007</strain>
    </source>
</reference>
<evidence type="ECO:0000256" key="10">
    <source>
        <dbReference type="ARBA" id="ARBA00022723"/>
    </source>
</evidence>
<evidence type="ECO:0000256" key="3">
    <source>
        <dbReference type="ARBA" id="ARBA00004799"/>
    </source>
</evidence>
<comment type="catalytic activity">
    <reaction evidence="18">
        <text>(6S)-5,6,7,8-tetrahydrofolyl-(gamma-L-Glu)(n) + L-glutamate + ATP = (6S)-5,6,7,8-tetrahydrofolyl-(gamma-L-Glu)(n+1) + ADP + phosphate + H(+)</text>
        <dbReference type="Rhea" id="RHEA:10580"/>
        <dbReference type="Rhea" id="RHEA-COMP:14738"/>
        <dbReference type="Rhea" id="RHEA-COMP:14740"/>
        <dbReference type="ChEBI" id="CHEBI:15378"/>
        <dbReference type="ChEBI" id="CHEBI:29985"/>
        <dbReference type="ChEBI" id="CHEBI:30616"/>
        <dbReference type="ChEBI" id="CHEBI:43474"/>
        <dbReference type="ChEBI" id="CHEBI:141005"/>
        <dbReference type="ChEBI" id="CHEBI:456216"/>
        <dbReference type="EC" id="6.3.2.17"/>
    </reaction>
</comment>
<evidence type="ECO:0000313" key="25">
    <source>
        <dbReference type="EMBL" id="QHI70732.1"/>
    </source>
</evidence>
<dbReference type="EMBL" id="CP047593">
    <property type="protein sequence ID" value="QHI70732.1"/>
    <property type="molecule type" value="Genomic_DNA"/>
</dbReference>
<dbReference type="InterPro" id="IPR036565">
    <property type="entry name" value="Mur-like_cat_sf"/>
</dbReference>
<evidence type="ECO:0000256" key="22">
    <source>
        <dbReference type="PIRNR" id="PIRNR001563"/>
    </source>
</evidence>
<evidence type="ECO:0000256" key="14">
    <source>
        <dbReference type="ARBA" id="ARBA00022909"/>
    </source>
</evidence>
<dbReference type="InterPro" id="IPR001645">
    <property type="entry name" value="Folylpolyglutamate_synth"/>
</dbReference>
<dbReference type="EC" id="6.3.2.17" evidence="7"/>
<dbReference type="Gene3D" id="3.90.190.20">
    <property type="entry name" value="Mur ligase, C-terminal domain"/>
    <property type="match status" value="1"/>
</dbReference>
<dbReference type="Proteomes" id="UP000464954">
    <property type="component" value="Chromosome"/>
</dbReference>
<comment type="pathway">
    <text evidence="3">Cofactor biosynthesis; tetrahydrofolate biosynthesis; 7,8-dihydrofolate from 2-amino-4-hydroxy-6-hydroxymethyl-7,8-dihydropteridine diphosphate and 4-aminobenzoate: step 2/2.</text>
</comment>
<dbReference type="GO" id="GO:0005524">
    <property type="term" value="F:ATP binding"/>
    <property type="evidence" value="ECO:0007669"/>
    <property type="project" value="UniProtKB-KW"/>
</dbReference>
<evidence type="ECO:0000256" key="20">
    <source>
        <dbReference type="ARBA" id="ARBA00049035"/>
    </source>
</evidence>
<dbReference type="GO" id="GO:0046872">
    <property type="term" value="F:metal ion binding"/>
    <property type="evidence" value="ECO:0007669"/>
    <property type="project" value="UniProtKB-KW"/>
</dbReference>
<keyword evidence="11 22" id="KW-0547">Nucleotide-binding</keyword>
<comment type="catalytic activity">
    <reaction evidence="19">
        <text>10-formyltetrahydrofolyl-(gamma-L-Glu)(n) + L-glutamate + ATP = 10-formyltetrahydrofolyl-(gamma-L-Glu)(n+1) + ADP + phosphate + H(+)</text>
        <dbReference type="Rhea" id="RHEA:51904"/>
        <dbReference type="Rhea" id="RHEA-COMP:13088"/>
        <dbReference type="Rhea" id="RHEA-COMP:14300"/>
        <dbReference type="ChEBI" id="CHEBI:15378"/>
        <dbReference type="ChEBI" id="CHEBI:29985"/>
        <dbReference type="ChEBI" id="CHEBI:30616"/>
        <dbReference type="ChEBI" id="CHEBI:43474"/>
        <dbReference type="ChEBI" id="CHEBI:134413"/>
        <dbReference type="ChEBI" id="CHEBI:456216"/>
        <dbReference type="EC" id="6.3.2.17"/>
    </reaction>
</comment>
<dbReference type="Pfam" id="PF08245">
    <property type="entry name" value="Mur_ligase_M"/>
    <property type="match status" value="1"/>
</dbReference>
<evidence type="ECO:0000256" key="8">
    <source>
        <dbReference type="ARBA" id="ARBA00019357"/>
    </source>
</evidence>
<protein>
    <recommendedName>
        <fullName evidence="8">Dihydrofolate synthase/folylpolyglutamate synthase</fullName>
        <ecNumber evidence="6">6.3.2.12</ecNumber>
        <ecNumber evidence="7">6.3.2.17</ecNumber>
    </recommendedName>
    <alternativeName>
        <fullName evidence="17">Folylpoly-gamma-glutamate synthetase-dihydrofolate synthetase</fullName>
    </alternativeName>
    <alternativeName>
        <fullName evidence="15">Folylpolyglutamate synthetase</fullName>
    </alternativeName>
    <alternativeName>
        <fullName evidence="16">Tetrahydrofolylpolyglutamate synthase</fullName>
    </alternativeName>
</protein>
<keyword evidence="14" id="KW-0289">Folate biosynthesis</keyword>
<evidence type="ECO:0000259" key="23">
    <source>
        <dbReference type="Pfam" id="PF02875"/>
    </source>
</evidence>
<comment type="cofactor">
    <cofactor evidence="1">
        <name>Mg(2+)</name>
        <dbReference type="ChEBI" id="CHEBI:18420"/>
    </cofactor>
</comment>
<evidence type="ECO:0000256" key="9">
    <source>
        <dbReference type="ARBA" id="ARBA00022598"/>
    </source>
</evidence>
<keyword evidence="12 22" id="KW-0067">ATP-binding</keyword>
<comment type="pathway">
    <text evidence="4">Cofactor biosynthesis; tetrahydrofolylpolyglutamate biosynthesis.</text>
</comment>
<evidence type="ECO:0000256" key="12">
    <source>
        <dbReference type="ARBA" id="ARBA00022840"/>
    </source>
</evidence>
<keyword evidence="26" id="KW-1185">Reference proteome</keyword>
<dbReference type="PANTHER" id="PTHR11136:SF0">
    <property type="entry name" value="DIHYDROFOLATE SYNTHETASE-RELATED"/>
    <property type="match status" value="1"/>
</dbReference>
<dbReference type="NCBIfam" id="TIGR01499">
    <property type="entry name" value="folC"/>
    <property type="match status" value="1"/>
</dbReference>
<evidence type="ECO:0000256" key="11">
    <source>
        <dbReference type="ARBA" id="ARBA00022741"/>
    </source>
</evidence>